<feature type="signal peptide" evidence="2">
    <location>
        <begin position="1"/>
        <end position="21"/>
    </location>
</feature>
<evidence type="ECO:0000313" key="5">
    <source>
        <dbReference type="Proteomes" id="UP000244929"/>
    </source>
</evidence>
<keyword evidence="1 2" id="KW-0732">Signal</keyword>
<dbReference type="InterPro" id="IPR005018">
    <property type="entry name" value="DOMON_domain"/>
</dbReference>
<protein>
    <recommendedName>
        <fullName evidence="3">DOMON domain-containing protein</fullName>
    </recommendedName>
</protein>
<dbReference type="Pfam" id="PF18962">
    <property type="entry name" value="Por_Secre_tail"/>
    <property type="match status" value="1"/>
</dbReference>
<dbReference type="NCBIfam" id="TIGR04183">
    <property type="entry name" value="Por_Secre_tail"/>
    <property type="match status" value="1"/>
</dbReference>
<name>A0A2S1R1J0_9FLAO</name>
<dbReference type="OrthoDB" id="667194at2"/>
<keyword evidence="5" id="KW-1185">Reference proteome</keyword>
<organism evidence="4 5">
    <name type="scientific">Flavobacterium album</name>
    <dbReference type="NCBI Taxonomy" id="2175091"/>
    <lineage>
        <taxon>Bacteria</taxon>
        <taxon>Pseudomonadati</taxon>
        <taxon>Bacteroidota</taxon>
        <taxon>Flavobacteriia</taxon>
        <taxon>Flavobacteriales</taxon>
        <taxon>Flavobacteriaceae</taxon>
        <taxon>Flavobacterium</taxon>
    </lineage>
</organism>
<feature type="domain" description="DOMON" evidence="3">
    <location>
        <begin position="59"/>
        <end position="146"/>
    </location>
</feature>
<evidence type="ECO:0000256" key="2">
    <source>
        <dbReference type="SAM" id="SignalP"/>
    </source>
</evidence>
<dbReference type="AlphaFoldDB" id="A0A2S1R1J0"/>
<dbReference type="InterPro" id="IPR045266">
    <property type="entry name" value="DOH_DOMON"/>
</dbReference>
<accession>A0A2S1R1J0</accession>
<evidence type="ECO:0000313" key="4">
    <source>
        <dbReference type="EMBL" id="AWH86540.1"/>
    </source>
</evidence>
<gene>
    <name evidence="4" type="ORF">HYN59_16135</name>
</gene>
<proteinExistence type="predicted"/>
<dbReference type="CDD" id="cd09631">
    <property type="entry name" value="DOMON_DOH"/>
    <property type="match status" value="1"/>
</dbReference>
<reference evidence="4 5" key="1">
    <citation type="submission" date="2018-04" db="EMBL/GenBank/DDBJ databases">
        <title>Genome sequencing of Flavobacterium sp. HYN0059.</title>
        <authorList>
            <person name="Yi H."/>
            <person name="Baek C."/>
        </authorList>
    </citation>
    <scope>NUCLEOTIDE SEQUENCE [LARGE SCALE GENOMIC DNA]</scope>
    <source>
        <strain evidence="4 5">HYN0059</strain>
    </source>
</reference>
<evidence type="ECO:0000259" key="3">
    <source>
        <dbReference type="SMART" id="SM00664"/>
    </source>
</evidence>
<feature type="chain" id="PRO_5015515254" description="DOMON domain-containing protein" evidence="2">
    <location>
        <begin position="22"/>
        <end position="258"/>
    </location>
</feature>
<dbReference type="SMART" id="SM00664">
    <property type="entry name" value="DoH"/>
    <property type="match status" value="1"/>
</dbReference>
<dbReference type="InterPro" id="IPR026444">
    <property type="entry name" value="Secre_tail"/>
</dbReference>
<sequence length="258" mass="27506">MKTKAPLILLLLCAVISTAYSQKETPLTSLGGSMSIKLRMEQMPYPLLTLTLTGPATKWFSVGFHATTMASNTDCVVYSTSFTDRKLPGGHNAPVTDAVNDWTVVSNTVAGTVRTIVATRPLSTGDSNDYTFLYSAASINIIWAYASTNTTTVTNHGNNYGTANLAFSTVLGNDEFTDPLKDVFVYPVPANGKLFVSNKAALPIDTITIYNTAAQVVTSLSPGNPNDLSIDISSLAAGVYFVEIVSGKESTVKKIQVN</sequence>
<dbReference type="Pfam" id="PF03351">
    <property type="entry name" value="DOMON"/>
    <property type="match status" value="1"/>
</dbReference>
<evidence type="ECO:0000256" key="1">
    <source>
        <dbReference type="ARBA" id="ARBA00022729"/>
    </source>
</evidence>
<dbReference type="KEGG" id="falb:HYN59_16135"/>
<dbReference type="Proteomes" id="UP000244929">
    <property type="component" value="Chromosome"/>
</dbReference>
<dbReference type="EMBL" id="CP029186">
    <property type="protein sequence ID" value="AWH86540.1"/>
    <property type="molecule type" value="Genomic_DNA"/>
</dbReference>
<dbReference type="RefSeq" id="WP_108779263.1">
    <property type="nucleotide sequence ID" value="NZ_CP029186.1"/>
</dbReference>